<dbReference type="InterPro" id="IPR011990">
    <property type="entry name" value="TPR-like_helical_dom_sf"/>
</dbReference>
<accession>A0A212R637</accession>
<organism evidence="2 3">
    <name type="scientific">Thermoflexus hugenholtzii JAD2</name>
    <dbReference type="NCBI Taxonomy" id="877466"/>
    <lineage>
        <taxon>Bacteria</taxon>
        <taxon>Bacillati</taxon>
        <taxon>Chloroflexota</taxon>
        <taxon>Thermoflexia</taxon>
        <taxon>Thermoflexales</taxon>
        <taxon>Thermoflexaceae</taxon>
        <taxon>Thermoflexus</taxon>
    </lineage>
</organism>
<dbReference type="RefSeq" id="WP_088571508.1">
    <property type="nucleotide sequence ID" value="NZ_FYEK01000031.1"/>
</dbReference>
<gene>
    <name evidence="2" type="ORF">SAMN02746019_00013310</name>
</gene>
<dbReference type="OrthoDB" id="2677145at2"/>
<keyword evidence="3" id="KW-1185">Reference proteome</keyword>
<dbReference type="Pfam" id="PF14559">
    <property type="entry name" value="TPR_19"/>
    <property type="match status" value="1"/>
</dbReference>
<dbReference type="Proteomes" id="UP000197025">
    <property type="component" value="Unassembled WGS sequence"/>
</dbReference>
<protein>
    <submittedName>
        <fullName evidence="2">Tetratricopeptide repeat-containing protein</fullName>
    </submittedName>
</protein>
<keyword evidence="1" id="KW-0802">TPR repeat</keyword>
<dbReference type="InterPro" id="IPR019734">
    <property type="entry name" value="TPR_rpt"/>
</dbReference>
<evidence type="ECO:0000256" key="1">
    <source>
        <dbReference type="PROSITE-ProRule" id="PRU00339"/>
    </source>
</evidence>
<feature type="repeat" description="TPR" evidence="1">
    <location>
        <begin position="434"/>
        <end position="467"/>
    </location>
</feature>
<dbReference type="AlphaFoldDB" id="A0A212R637"/>
<dbReference type="SUPFAM" id="SSF48452">
    <property type="entry name" value="TPR-like"/>
    <property type="match status" value="1"/>
</dbReference>
<reference evidence="3" key="1">
    <citation type="submission" date="2017-06" db="EMBL/GenBank/DDBJ databases">
        <authorList>
            <person name="Varghese N."/>
            <person name="Submissions S."/>
        </authorList>
    </citation>
    <scope>NUCLEOTIDE SEQUENCE [LARGE SCALE GENOMIC DNA]</scope>
    <source>
        <strain evidence="3">JAD2</strain>
    </source>
</reference>
<evidence type="ECO:0000313" key="3">
    <source>
        <dbReference type="Proteomes" id="UP000197025"/>
    </source>
</evidence>
<name>A0A212R637_9CHLR</name>
<evidence type="ECO:0000313" key="2">
    <source>
        <dbReference type="EMBL" id="SNB67485.1"/>
    </source>
</evidence>
<dbReference type="PROSITE" id="PS50005">
    <property type="entry name" value="TPR"/>
    <property type="match status" value="1"/>
</dbReference>
<sequence length="479" mass="52381">MRTILLSLIAISVLVGCGWPSSPEGGTPIVVKATTSPGPEEIGGTPTVVKSPASLTQERLQALEEAIRRGEWAAARTAYEAAGAPPLPAERLNAWMEQALREIIRAQKKGQYEEADRIQADALALLGQGCRCLDPQGGLRPDAAPAGLRVEWVLALSLAGRPGGAALGGTEPLPEWGRKWIAARFGREPSTIPPLVDVQICPIADHLFLVVGFYILQLDGPFQGEAPGLSALQEEERDPERYYVLCEADRIQWVNAMSGGRGTALEAEWDGKGFRSMGVERANPAADTYQEVRRHVEAGELEEALRAYEAGAFTRRVDEDPELATEALRQGLAVAQRRAEAGDAAGAARALHAALTLASIPYELEGPTFLPQDWAIRSRSLEEWAREAFYGPALDPALYRETLAHYARYLAQSGRAREAEPILRGLIVLSPDYAPAYLDLGDALWDLGKQEEAREFYRRYRTLRPGEEPPPRVRERLGP</sequence>
<proteinExistence type="predicted"/>
<dbReference type="Gene3D" id="1.25.40.10">
    <property type="entry name" value="Tetratricopeptide repeat domain"/>
    <property type="match status" value="1"/>
</dbReference>
<dbReference type="InParanoid" id="A0A212R637"/>
<dbReference type="PROSITE" id="PS51257">
    <property type="entry name" value="PROKAR_LIPOPROTEIN"/>
    <property type="match status" value="1"/>
</dbReference>
<dbReference type="EMBL" id="FYEK01000031">
    <property type="protein sequence ID" value="SNB67485.1"/>
    <property type="molecule type" value="Genomic_DNA"/>
</dbReference>